<evidence type="ECO:0000256" key="3">
    <source>
        <dbReference type="ARBA" id="ARBA00023125"/>
    </source>
</evidence>
<dbReference type="GO" id="GO:0003677">
    <property type="term" value="F:DNA binding"/>
    <property type="evidence" value="ECO:0007669"/>
    <property type="project" value="UniProtKB-KW"/>
</dbReference>
<comment type="similarity">
    <text evidence="1">Belongs to the type-I restriction system S methylase family.</text>
</comment>
<gene>
    <name evidence="5" type="ORF">BS101_20410</name>
</gene>
<dbReference type="PANTHER" id="PTHR30408:SF12">
    <property type="entry name" value="TYPE I RESTRICTION ENZYME MJAVIII SPECIFICITY SUBUNIT"/>
    <property type="match status" value="1"/>
</dbReference>
<keyword evidence="3" id="KW-0238">DNA-binding</keyword>
<evidence type="ECO:0000313" key="6">
    <source>
        <dbReference type="Proteomes" id="UP000184604"/>
    </source>
</evidence>
<accession>A0A1L5FDL6</accession>
<dbReference type="Gene3D" id="3.90.220.20">
    <property type="entry name" value="DNA methylase specificity domains"/>
    <property type="match status" value="2"/>
</dbReference>
<dbReference type="EMBL" id="CP018335">
    <property type="protein sequence ID" value="APM40900.1"/>
    <property type="molecule type" value="Genomic_DNA"/>
</dbReference>
<dbReference type="PANTHER" id="PTHR30408">
    <property type="entry name" value="TYPE-1 RESTRICTION ENZYME ECOKI SPECIFICITY PROTEIN"/>
    <property type="match status" value="1"/>
</dbReference>
<dbReference type="Pfam" id="PF01420">
    <property type="entry name" value="Methylase_S"/>
    <property type="match status" value="2"/>
</dbReference>
<protein>
    <recommendedName>
        <fullName evidence="4">Type I restriction modification DNA specificity domain-containing protein</fullName>
    </recommendedName>
</protein>
<keyword evidence="2" id="KW-0680">Restriction system</keyword>
<dbReference type="RefSeq" id="WP_073540500.1">
    <property type="nucleotide sequence ID" value="NZ_CP018335.1"/>
</dbReference>
<sequence length="402" mass="46316">MDKDKANVPKIRFPGFTDPWEQCKLGDITECYSGGTPSVRNKTYYGGTIPFIRSGEINAYSTELFLTEEGLQNSSAKEVKKGDILYALYGATSGEVGISHMNGAINQAILAIKPSPKYNCYFIAQWLRKQRNLIVNTYLQGGQGNLSGNIVKDLVISIPENEEEQSKIGTFFKDLDNLITLHQRKLNHLQDKKKSLLQKMFPKNGEDFPELRFPGFTDPWEQRKFEDFTKLSQGLQIAISKRYTENIDGSKYFYITNEFLNPKSDKKYYIKNPLKNVVATKDDILMTRTGNTGKIVTNVSGAYHNNFFKIDFNHSKYDKMFLYYLLNIVCIQKEILSRAGTSTIPDLNHSEFYTIKVVLPSYEEQKKIGEFFKQFDDFIILHQRKLNHLQEQKKALLQQMFV</sequence>
<dbReference type="CDD" id="cd17263">
    <property type="entry name" value="RMtype1_S_AbaB8300I-TRD1-CR1_like"/>
    <property type="match status" value="1"/>
</dbReference>
<proteinExistence type="inferred from homology"/>
<dbReference type="SUPFAM" id="SSF116734">
    <property type="entry name" value="DNA methylase specificity domain"/>
    <property type="match status" value="2"/>
</dbReference>
<dbReference type="Gene3D" id="1.10.287.1120">
    <property type="entry name" value="Bipartite methylase S protein"/>
    <property type="match status" value="1"/>
</dbReference>
<reference evidence="5 6" key="1">
    <citation type="submission" date="2016-12" db="EMBL/GenBank/DDBJ databases">
        <title>Complete genome sequence of Clostridium kluyveri JZZ isolated from the pit mud of a Chinese flavor liquor-making factory.</title>
        <authorList>
            <person name="Wang Y."/>
        </authorList>
    </citation>
    <scope>NUCLEOTIDE SEQUENCE [LARGE SCALE GENOMIC DNA]</scope>
    <source>
        <strain evidence="5 6">JZZ</strain>
    </source>
</reference>
<dbReference type="AlphaFoldDB" id="A0A1L5FDL6"/>
<organism evidence="5 6">
    <name type="scientific">Clostridium kluyveri</name>
    <dbReference type="NCBI Taxonomy" id="1534"/>
    <lineage>
        <taxon>Bacteria</taxon>
        <taxon>Bacillati</taxon>
        <taxon>Bacillota</taxon>
        <taxon>Clostridia</taxon>
        <taxon>Eubacteriales</taxon>
        <taxon>Clostridiaceae</taxon>
        <taxon>Clostridium</taxon>
    </lineage>
</organism>
<dbReference type="CDD" id="cd17515">
    <property type="entry name" value="RMtype1_S_MjaORF132P_Sau1132ORF3780P-TRD1-CR1_like"/>
    <property type="match status" value="1"/>
</dbReference>
<evidence type="ECO:0000256" key="2">
    <source>
        <dbReference type="ARBA" id="ARBA00022747"/>
    </source>
</evidence>
<name>A0A1L5FDL6_CLOKL</name>
<evidence type="ECO:0000256" key="1">
    <source>
        <dbReference type="ARBA" id="ARBA00010923"/>
    </source>
</evidence>
<evidence type="ECO:0000259" key="4">
    <source>
        <dbReference type="Pfam" id="PF01420"/>
    </source>
</evidence>
<dbReference type="InterPro" id="IPR044946">
    <property type="entry name" value="Restrct_endonuc_typeI_TRD_sf"/>
</dbReference>
<dbReference type="OrthoDB" id="9811611at2"/>
<feature type="domain" description="Type I restriction modification DNA specificity" evidence="4">
    <location>
        <begin position="218"/>
        <end position="390"/>
    </location>
</feature>
<evidence type="ECO:0000313" key="5">
    <source>
        <dbReference type="EMBL" id="APM40900.1"/>
    </source>
</evidence>
<dbReference type="InterPro" id="IPR000055">
    <property type="entry name" value="Restrct_endonuc_typeI_TRD"/>
</dbReference>
<dbReference type="GO" id="GO:0009307">
    <property type="term" value="P:DNA restriction-modification system"/>
    <property type="evidence" value="ECO:0007669"/>
    <property type="project" value="UniProtKB-KW"/>
</dbReference>
<feature type="domain" description="Type I restriction modification DNA specificity" evidence="4">
    <location>
        <begin position="18"/>
        <end position="189"/>
    </location>
</feature>
<dbReference type="Proteomes" id="UP000184604">
    <property type="component" value="Chromosome"/>
</dbReference>
<dbReference type="REBASE" id="175747">
    <property type="entry name" value="S.CklJZZORF20405P"/>
</dbReference>
<dbReference type="InterPro" id="IPR052021">
    <property type="entry name" value="Type-I_RS_S_subunit"/>
</dbReference>